<proteinExistence type="predicted"/>
<dbReference type="Proteomes" id="UP001259492">
    <property type="component" value="Unassembled WGS sequence"/>
</dbReference>
<dbReference type="RefSeq" id="WP_311426037.1">
    <property type="nucleotide sequence ID" value="NZ_JAVRIA010000001.1"/>
</dbReference>
<dbReference type="Pfam" id="PF12732">
    <property type="entry name" value="YtxH"/>
    <property type="match status" value="1"/>
</dbReference>
<sequence>MIYRIVLGVLAGAAAGVLLAPDKGSKTRDKLKKEGTAVKDQLVDDFTEVKDDVSKAASSGKDKLKAEIKDIASKTSYQTEKAITFLEKQLAILKEKNKTLQQSS</sequence>
<accession>A0ABU2YGI9</accession>
<evidence type="ECO:0000313" key="1">
    <source>
        <dbReference type="EMBL" id="MDT0557266.1"/>
    </source>
</evidence>
<name>A0ABU2YGI9_9FLAO</name>
<gene>
    <name evidence="1" type="ORF">RM697_01320</name>
</gene>
<comment type="caution">
    <text evidence="1">The sequence shown here is derived from an EMBL/GenBank/DDBJ whole genome shotgun (WGS) entry which is preliminary data.</text>
</comment>
<organism evidence="1 2">
    <name type="scientific">Microcosmobacter mediterraneus</name>
    <dbReference type="NCBI Taxonomy" id="3075607"/>
    <lineage>
        <taxon>Bacteria</taxon>
        <taxon>Pseudomonadati</taxon>
        <taxon>Bacteroidota</taxon>
        <taxon>Flavobacteriia</taxon>
        <taxon>Flavobacteriales</taxon>
        <taxon>Flavobacteriaceae</taxon>
        <taxon>Microcosmobacter</taxon>
    </lineage>
</organism>
<reference evidence="1 2" key="1">
    <citation type="submission" date="2023-09" db="EMBL/GenBank/DDBJ databases">
        <authorList>
            <person name="Rey-Velasco X."/>
        </authorList>
    </citation>
    <scope>NUCLEOTIDE SEQUENCE [LARGE SCALE GENOMIC DNA]</scope>
    <source>
        <strain evidence="1 2">W332</strain>
    </source>
</reference>
<dbReference type="EMBL" id="JAVRIA010000001">
    <property type="protein sequence ID" value="MDT0557266.1"/>
    <property type="molecule type" value="Genomic_DNA"/>
</dbReference>
<dbReference type="InterPro" id="IPR024623">
    <property type="entry name" value="YtxH"/>
</dbReference>
<keyword evidence="2" id="KW-1185">Reference proteome</keyword>
<evidence type="ECO:0000313" key="2">
    <source>
        <dbReference type="Proteomes" id="UP001259492"/>
    </source>
</evidence>
<protein>
    <submittedName>
        <fullName evidence="1">YtxH domain-containing protein</fullName>
    </submittedName>
</protein>